<dbReference type="InterPro" id="IPR051388">
    <property type="entry name" value="Serpin_venom_toxin"/>
</dbReference>
<feature type="non-terminal residue" evidence="6">
    <location>
        <position position="252"/>
    </location>
</feature>
<keyword evidence="5" id="KW-1015">Disulfide bond</keyword>
<dbReference type="PRINTS" id="PR00759">
    <property type="entry name" value="BASICPTASE"/>
</dbReference>
<dbReference type="InterPro" id="IPR036645">
    <property type="entry name" value="Elafin-like_sf"/>
</dbReference>
<evidence type="ECO:0000256" key="4">
    <source>
        <dbReference type="ARBA" id="ARBA00022900"/>
    </source>
</evidence>
<accession>A0A8J1XXT0</accession>
<evidence type="ECO:0000256" key="1">
    <source>
        <dbReference type="ARBA" id="ARBA00004613"/>
    </source>
</evidence>
<gene>
    <name evidence="6" type="ORF">OFUS_LOCUS16096</name>
</gene>
<dbReference type="InterPro" id="IPR008197">
    <property type="entry name" value="WAP_dom"/>
</dbReference>
<dbReference type="Gene3D" id="4.10.410.10">
    <property type="entry name" value="Pancreatic trypsin inhibitor Kunitz domain"/>
    <property type="match status" value="2"/>
</dbReference>
<dbReference type="OrthoDB" id="4473401at2759"/>
<dbReference type="Pfam" id="PF00014">
    <property type="entry name" value="Kunitz_BPTI"/>
    <property type="match status" value="2"/>
</dbReference>
<protein>
    <submittedName>
        <fullName evidence="6">Uncharacterized protein</fullName>
    </submittedName>
</protein>
<keyword evidence="4" id="KW-0722">Serine protease inhibitor</keyword>
<evidence type="ECO:0000256" key="3">
    <source>
        <dbReference type="ARBA" id="ARBA00022690"/>
    </source>
</evidence>
<comment type="subcellular location">
    <subcellularLocation>
        <location evidence="1">Secreted</location>
    </subcellularLocation>
</comment>
<dbReference type="InterPro" id="IPR036880">
    <property type="entry name" value="Kunitz_BPTI_sf"/>
</dbReference>
<evidence type="ECO:0000313" key="6">
    <source>
        <dbReference type="EMBL" id="CAH1790945.1"/>
    </source>
</evidence>
<dbReference type="CDD" id="cd00109">
    <property type="entry name" value="Kunitz-type"/>
    <property type="match status" value="1"/>
</dbReference>
<name>A0A8J1XXT0_OWEFU</name>
<dbReference type="InterPro" id="IPR020901">
    <property type="entry name" value="Prtase_inh_Kunz-CS"/>
</dbReference>
<dbReference type="GO" id="GO:0004867">
    <property type="term" value="F:serine-type endopeptidase inhibitor activity"/>
    <property type="evidence" value="ECO:0007669"/>
    <property type="project" value="UniProtKB-KW"/>
</dbReference>
<dbReference type="PROSITE" id="PS00280">
    <property type="entry name" value="BPTI_KUNITZ_1"/>
    <property type="match status" value="2"/>
</dbReference>
<reference evidence="6" key="1">
    <citation type="submission" date="2022-03" db="EMBL/GenBank/DDBJ databases">
        <authorList>
            <person name="Martin C."/>
        </authorList>
    </citation>
    <scope>NUCLEOTIDE SEQUENCE</scope>
</reference>
<dbReference type="SUPFAM" id="SSF57362">
    <property type="entry name" value="BPTI-like"/>
    <property type="match status" value="2"/>
</dbReference>
<dbReference type="AlphaFoldDB" id="A0A8J1XXT0"/>
<evidence type="ECO:0000256" key="2">
    <source>
        <dbReference type="ARBA" id="ARBA00022525"/>
    </source>
</evidence>
<evidence type="ECO:0000256" key="5">
    <source>
        <dbReference type="ARBA" id="ARBA00023157"/>
    </source>
</evidence>
<keyword evidence="7" id="KW-1185">Reference proteome</keyword>
<dbReference type="Pfam" id="PF00095">
    <property type="entry name" value="WAP"/>
    <property type="match status" value="1"/>
</dbReference>
<keyword evidence="2" id="KW-0964">Secreted</keyword>
<dbReference type="GO" id="GO:0005576">
    <property type="term" value="C:extracellular region"/>
    <property type="evidence" value="ECO:0007669"/>
    <property type="project" value="UniProtKB-SubCell"/>
</dbReference>
<sequence>MLLFSVFLLLLWSQVANAEGVMKSDQDKPDLCLLPPKVGKCKARLERYYYDDETKECTLFYYGGCDANENNFEKKEDCEKRCGDTGKLVCPPVPVGKSGACVESCGDGCTGGQLCCSNGCGHSCMDGIKKPIPRTPLLGCPPVIGKGSCKVEKCGVIDGQPKCPEGQLCCYNGCTYTCVEGVATEKPEICYMPAKVGKCKAKIEKYYFDAEMNECTLFYYGGCDANENNFDTKEDCEKRCSGSVHIDICNLP</sequence>
<evidence type="ECO:0000313" key="7">
    <source>
        <dbReference type="Proteomes" id="UP000749559"/>
    </source>
</evidence>
<dbReference type="EMBL" id="CAIIXF020000008">
    <property type="protein sequence ID" value="CAH1790945.1"/>
    <property type="molecule type" value="Genomic_DNA"/>
</dbReference>
<organism evidence="6 7">
    <name type="scientific">Owenia fusiformis</name>
    <name type="common">Polychaete worm</name>
    <dbReference type="NCBI Taxonomy" id="6347"/>
    <lineage>
        <taxon>Eukaryota</taxon>
        <taxon>Metazoa</taxon>
        <taxon>Spiralia</taxon>
        <taxon>Lophotrochozoa</taxon>
        <taxon>Annelida</taxon>
        <taxon>Polychaeta</taxon>
        <taxon>Sedentaria</taxon>
        <taxon>Canalipalpata</taxon>
        <taxon>Sabellida</taxon>
        <taxon>Oweniida</taxon>
        <taxon>Oweniidae</taxon>
        <taxon>Owenia</taxon>
    </lineage>
</organism>
<dbReference type="Gene3D" id="4.10.75.10">
    <property type="entry name" value="Elafin-like"/>
    <property type="match status" value="1"/>
</dbReference>
<comment type="caution">
    <text evidence="6">The sequence shown here is derived from an EMBL/GenBank/DDBJ whole genome shotgun (WGS) entry which is preliminary data.</text>
</comment>
<dbReference type="SMART" id="SM00131">
    <property type="entry name" value="KU"/>
    <property type="match status" value="2"/>
</dbReference>
<dbReference type="FunFam" id="4.10.410.10:FF:000011">
    <property type="entry name" value="Tissue factor pathway inhibitor"/>
    <property type="match status" value="1"/>
</dbReference>
<keyword evidence="3" id="KW-0646">Protease inhibitor</keyword>
<dbReference type="PANTHER" id="PTHR46751">
    <property type="entry name" value="EPPIN"/>
    <property type="match status" value="1"/>
</dbReference>
<dbReference type="PANTHER" id="PTHR46751:SF1">
    <property type="entry name" value="WAP FOUR-DISULFIDE CORE DOMAIN PROTEIN 6A"/>
    <property type="match status" value="1"/>
</dbReference>
<dbReference type="InterPro" id="IPR002223">
    <property type="entry name" value="Kunitz_BPTI"/>
</dbReference>
<dbReference type="PROSITE" id="PS50279">
    <property type="entry name" value="BPTI_KUNITZ_2"/>
    <property type="match status" value="2"/>
</dbReference>
<dbReference type="FunFam" id="4.10.410.10:FF:000020">
    <property type="entry name" value="Collagen, type VI, alpha 3"/>
    <property type="match status" value="1"/>
</dbReference>
<dbReference type="Proteomes" id="UP000749559">
    <property type="component" value="Unassembled WGS sequence"/>
</dbReference>
<proteinExistence type="predicted"/>